<dbReference type="STRING" id="314260.PB2503_06297"/>
<dbReference type="Pfam" id="PF00694">
    <property type="entry name" value="Aconitase_C"/>
    <property type="match status" value="1"/>
</dbReference>
<proteinExistence type="inferred from homology"/>
<keyword evidence="7" id="KW-0432">Leucine biosynthesis</keyword>
<reference evidence="13" key="1">
    <citation type="submission" date="2010-08" db="EMBL/GenBank/DDBJ databases">
        <title>Genome sequence of Parvularcula bermudensis HTCC2503.</title>
        <authorList>
            <person name="Kang D.-M."/>
            <person name="Oh H.-M."/>
            <person name="Cho J.-C."/>
        </authorList>
    </citation>
    <scope>NUCLEOTIDE SEQUENCE [LARGE SCALE GENOMIC DNA]</scope>
    <source>
        <strain evidence="13">ATCC BAA-594 / HTCC2503 / KCTC 12087</strain>
    </source>
</reference>
<dbReference type="EMBL" id="CP002156">
    <property type="protein sequence ID" value="ADM09325.1"/>
    <property type="molecule type" value="Genomic_DNA"/>
</dbReference>
<dbReference type="PANTHER" id="PTHR43345">
    <property type="entry name" value="3-ISOPROPYLMALATE DEHYDRATASE SMALL SUBUNIT 2-RELATED-RELATED"/>
    <property type="match status" value="1"/>
</dbReference>
<evidence type="ECO:0000259" key="11">
    <source>
        <dbReference type="Pfam" id="PF00694"/>
    </source>
</evidence>
<dbReference type="PANTHER" id="PTHR43345:SF5">
    <property type="entry name" value="3-ISOPROPYLMALATE DEHYDRATASE SMALL SUBUNIT"/>
    <property type="match status" value="1"/>
</dbReference>
<dbReference type="NCBIfam" id="NF002458">
    <property type="entry name" value="PRK01641.1"/>
    <property type="match status" value="1"/>
</dbReference>
<dbReference type="OrthoDB" id="9777465at2"/>
<evidence type="ECO:0000256" key="10">
    <source>
        <dbReference type="ARBA" id="ARBA00023304"/>
    </source>
</evidence>
<dbReference type="NCBIfam" id="TIGR00171">
    <property type="entry name" value="leuD"/>
    <property type="match status" value="1"/>
</dbReference>
<name>E0THM9_PARBH</name>
<dbReference type="InterPro" id="IPR033940">
    <property type="entry name" value="IPMI_Swivel"/>
</dbReference>
<comment type="similarity">
    <text evidence="4">Belongs to the LeuD family. LeuD type 1 subfamily.</text>
</comment>
<keyword evidence="13" id="KW-1185">Reference proteome</keyword>
<dbReference type="KEGG" id="pbr:PB2503_06297"/>
<comment type="pathway">
    <text evidence="3">Amino-acid biosynthesis; L-leucine biosynthesis; L-leucine from 3-methyl-2-oxobutanoate: step 2/4.</text>
</comment>
<comment type="catalytic activity">
    <reaction evidence="1">
        <text>(2R,3S)-3-isopropylmalate = (2S)-2-isopropylmalate</text>
        <dbReference type="Rhea" id="RHEA:32287"/>
        <dbReference type="ChEBI" id="CHEBI:1178"/>
        <dbReference type="ChEBI" id="CHEBI:35121"/>
        <dbReference type="EC" id="4.2.1.33"/>
    </reaction>
</comment>
<evidence type="ECO:0000313" key="13">
    <source>
        <dbReference type="Proteomes" id="UP000001302"/>
    </source>
</evidence>
<evidence type="ECO:0000256" key="4">
    <source>
        <dbReference type="ARBA" id="ARBA00009845"/>
    </source>
</evidence>
<evidence type="ECO:0000256" key="3">
    <source>
        <dbReference type="ARBA" id="ARBA00004729"/>
    </source>
</evidence>
<evidence type="ECO:0000256" key="1">
    <source>
        <dbReference type="ARBA" id="ARBA00000491"/>
    </source>
</evidence>
<evidence type="ECO:0000313" key="12">
    <source>
        <dbReference type="EMBL" id="ADM09325.1"/>
    </source>
</evidence>
<evidence type="ECO:0000256" key="7">
    <source>
        <dbReference type="ARBA" id="ARBA00022430"/>
    </source>
</evidence>
<dbReference type="Gene3D" id="3.20.19.10">
    <property type="entry name" value="Aconitase, domain 4"/>
    <property type="match status" value="1"/>
</dbReference>
<keyword evidence="10" id="KW-0100">Branched-chain amino acid biosynthesis</keyword>
<dbReference type="Proteomes" id="UP000001302">
    <property type="component" value="Chromosome"/>
</dbReference>
<gene>
    <name evidence="12" type="ordered locus">PB2503_06297</name>
</gene>
<dbReference type="RefSeq" id="WP_013300299.1">
    <property type="nucleotide sequence ID" value="NC_014414.1"/>
</dbReference>
<feature type="domain" description="Aconitase A/isopropylmalate dehydratase small subunit swivel" evidence="11">
    <location>
        <begin position="17"/>
        <end position="124"/>
    </location>
</feature>
<dbReference type="UniPathway" id="UPA00048">
    <property type="reaction ID" value="UER00071"/>
</dbReference>
<accession>E0THM9</accession>
<dbReference type="InterPro" id="IPR050075">
    <property type="entry name" value="LeuD"/>
</dbReference>
<evidence type="ECO:0000256" key="2">
    <source>
        <dbReference type="ARBA" id="ARBA00002695"/>
    </source>
</evidence>
<dbReference type="InterPro" id="IPR000573">
    <property type="entry name" value="AconitaseA/IPMdHydase_ssu_swvl"/>
</dbReference>
<comment type="function">
    <text evidence="2">Catalyzes the isomerization between 2-isopropylmalate and 3-isopropylmalate, via the formation of 2-isopropylmaleate.</text>
</comment>
<organism evidence="12 13">
    <name type="scientific">Parvularcula bermudensis (strain ATCC BAA-594 / HTCC2503 / KCTC 12087)</name>
    <dbReference type="NCBI Taxonomy" id="314260"/>
    <lineage>
        <taxon>Bacteria</taxon>
        <taxon>Pseudomonadati</taxon>
        <taxon>Pseudomonadota</taxon>
        <taxon>Alphaproteobacteria</taxon>
        <taxon>Parvularculales</taxon>
        <taxon>Parvularculaceae</taxon>
        <taxon>Parvularcula</taxon>
    </lineage>
</organism>
<dbReference type="eggNOG" id="COG0066">
    <property type="taxonomic scope" value="Bacteria"/>
</dbReference>
<reference evidence="12 13" key="2">
    <citation type="journal article" date="2011" name="J. Bacteriol.">
        <title>Complete genome sequence of strain HTCC2503T of Parvularcula bermudensis, the type species of the order "Parvularculales" in the class Alphaproteobacteria.</title>
        <authorList>
            <person name="Oh H.M."/>
            <person name="Kang I."/>
            <person name="Vergin K.L."/>
            <person name="Kang D."/>
            <person name="Rhee K.H."/>
            <person name="Giovannoni S.J."/>
            <person name="Cho J.C."/>
        </authorList>
    </citation>
    <scope>NUCLEOTIDE SEQUENCE [LARGE SCALE GENOMIC DNA]</scope>
    <source>
        <strain evidence="13">ATCC BAA-594 / HTCC2503 / KCTC 12087</strain>
    </source>
</reference>
<sequence>MSFAPFRVVTSRTIGLPTTNIDTDQIIPARFLTTTDRDGLGEAAFRDWRFTDKDEPTDHVLNTVDRETHKIIVAGDNFGCGSSREHAAWALTAYGVRAVISTSFGDIFKSNATKNGLLPVEVDEAILARLLEDEGGEVTIDLEAAELRFGNHVIPFETEPFARQCLLEGTDPLGALLLALPAIEEFEREKHR</sequence>
<dbReference type="GO" id="GO:0003861">
    <property type="term" value="F:3-isopropylmalate dehydratase activity"/>
    <property type="evidence" value="ECO:0007669"/>
    <property type="project" value="UniProtKB-EC"/>
</dbReference>
<dbReference type="EC" id="4.2.1.33" evidence="6"/>
<evidence type="ECO:0000256" key="8">
    <source>
        <dbReference type="ARBA" id="ARBA00022605"/>
    </source>
</evidence>
<evidence type="ECO:0000256" key="5">
    <source>
        <dbReference type="ARBA" id="ARBA00011271"/>
    </source>
</evidence>
<dbReference type="SUPFAM" id="SSF52016">
    <property type="entry name" value="LeuD/IlvD-like"/>
    <property type="match status" value="1"/>
</dbReference>
<dbReference type="InterPro" id="IPR004431">
    <property type="entry name" value="3-IsopropMal_deHydase_ssu"/>
</dbReference>
<dbReference type="GO" id="GO:0009316">
    <property type="term" value="C:3-isopropylmalate dehydratase complex"/>
    <property type="evidence" value="ECO:0007669"/>
    <property type="project" value="InterPro"/>
</dbReference>
<dbReference type="GO" id="GO:0009098">
    <property type="term" value="P:L-leucine biosynthetic process"/>
    <property type="evidence" value="ECO:0007669"/>
    <property type="project" value="UniProtKB-UniPathway"/>
</dbReference>
<protein>
    <recommendedName>
        <fullName evidence="6">3-isopropylmalate dehydratase</fullName>
        <ecNumber evidence="6">4.2.1.33</ecNumber>
    </recommendedName>
</protein>
<dbReference type="AlphaFoldDB" id="E0THM9"/>
<keyword evidence="9" id="KW-0456">Lyase</keyword>
<evidence type="ECO:0000256" key="6">
    <source>
        <dbReference type="ARBA" id="ARBA00011998"/>
    </source>
</evidence>
<comment type="subunit">
    <text evidence="5">Heterodimer of LeuC and LeuD.</text>
</comment>
<keyword evidence="8" id="KW-0028">Amino-acid biosynthesis</keyword>
<dbReference type="CDD" id="cd01577">
    <property type="entry name" value="IPMI_Swivel"/>
    <property type="match status" value="1"/>
</dbReference>
<dbReference type="InterPro" id="IPR015928">
    <property type="entry name" value="Aconitase/3IPM_dehydase_swvl"/>
</dbReference>
<dbReference type="HOGENOM" id="CLU_081378_0_3_5"/>
<evidence type="ECO:0000256" key="9">
    <source>
        <dbReference type="ARBA" id="ARBA00023239"/>
    </source>
</evidence>